<dbReference type="AlphaFoldDB" id="A0A2P2NI98"/>
<reference evidence="1" key="1">
    <citation type="submission" date="2018-02" db="EMBL/GenBank/DDBJ databases">
        <title>Rhizophora mucronata_Transcriptome.</title>
        <authorList>
            <person name="Meera S.P."/>
            <person name="Sreeshan A."/>
            <person name="Augustine A."/>
        </authorList>
    </citation>
    <scope>NUCLEOTIDE SEQUENCE</scope>
    <source>
        <tissue evidence="1">Leaf</tissue>
    </source>
</reference>
<organism evidence="1">
    <name type="scientific">Rhizophora mucronata</name>
    <name type="common">Asiatic mangrove</name>
    <dbReference type="NCBI Taxonomy" id="61149"/>
    <lineage>
        <taxon>Eukaryota</taxon>
        <taxon>Viridiplantae</taxon>
        <taxon>Streptophyta</taxon>
        <taxon>Embryophyta</taxon>
        <taxon>Tracheophyta</taxon>
        <taxon>Spermatophyta</taxon>
        <taxon>Magnoliopsida</taxon>
        <taxon>eudicotyledons</taxon>
        <taxon>Gunneridae</taxon>
        <taxon>Pentapetalae</taxon>
        <taxon>rosids</taxon>
        <taxon>fabids</taxon>
        <taxon>Malpighiales</taxon>
        <taxon>Rhizophoraceae</taxon>
        <taxon>Rhizophora</taxon>
    </lineage>
</organism>
<dbReference type="EMBL" id="GGEC01061646">
    <property type="protein sequence ID" value="MBX42130.1"/>
    <property type="molecule type" value="Transcribed_RNA"/>
</dbReference>
<proteinExistence type="predicted"/>
<sequence>MFACCHFLPSILSQWCRLSFITIHGPWVSFRCNQTNLNLF</sequence>
<evidence type="ECO:0000313" key="1">
    <source>
        <dbReference type="EMBL" id="MBX42130.1"/>
    </source>
</evidence>
<accession>A0A2P2NI98</accession>
<name>A0A2P2NI98_RHIMU</name>
<protein>
    <submittedName>
        <fullName evidence="1">Uncharacterized protein</fullName>
    </submittedName>
</protein>